<proteinExistence type="predicted"/>
<evidence type="ECO:0000313" key="2">
    <source>
        <dbReference type="Proteomes" id="UP001367508"/>
    </source>
</evidence>
<evidence type="ECO:0000313" key="1">
    <source>
        <dbReference type="EMBL" id="KAK7327872.1"/>
    </source>
</evidence>
<keyword evidence="2" id="KW-1185">Reference proteome</keyword>
<organism evidence="1 2">
    <name type="scientific">Canavalia gladiata</name>
    <name type="common">Sword bean</name>
    <name type="synonym">Dolichos gladiatus</name>
    <dbReference type="NCBI Taxonomy" id="3824"/>
    <lineage>
        <taxon>Eukaryota</taxon>
        <taxon>Viridiplantae</taxon>
        <taxon>Streptophyta</taxon>
        <taxon>Embryophyta</taxon>
        <taxon>Tracheophyta</taxon>
        <taxon>Spermatophyta</taxon>
        <taxon>Magnoliopsida</taxon>
        <taxon>eudicotyledons</taxon>
        <taxon>Gunneridae</taxon>
        <taxon>Pentapetalae</taxon>
        <taxon>rosids</taxon>
        <taxon>fabids</taxon>
        <taxon>Fabales</taxon>
        <taxon>Fabaceae</taxon>
        <taxon>Papilionoideae</taxon>
        <taxon>50 kb inversion clade</taxon>
        <taxon>NPAAA clade</taxon>
        <taxon>indigoferoid/millettioid clade</taxon>
        <taxon>Phaseoleae</taxon>
        <taxon>Canavalia</taxon>
    </lineage>
</organism>
<protein>
    <submittedName>
        <fullName evidence="1">Uncharacterized protein</fullName>
    </submittedName>
</protein>
<accession>A0AAN9QAC7</accession>
<dbReference type="AlphaFoldDB" id="A0AAN9QAC7"/>
<dbReference type="EMBL" id="JAYMYQ010000005">
    <property type="protein sequence ID" value="KAK7327872.1"/>
    <property type="molecule type" value="Genomic_DNA"/>
</dbReference>
<reference evidence="1 2" key="1">
    <citation type="submission" date="2024-01" db="EMBL/GenBank/DDBJ databases">
        <title>The genomes of 5 underutilized Papilionoideae crops provide insights into root nodulation and disease resistanc.</title>
        <authorList>
            <person name="Jiang F."/>
        </authorList>
    </citation>
    <scope>NUCLEOTIDE SEQUENCE [LARGE SCALE GENOMIC DNA]</scope>
    <source>
        <strain evidence="1">LVBAO_FW01</strain>
        <tissue evidence="1">Leaves</tissue>
    </source>
</reference>
<comment type="caution">
    <text evidence="1">The sequence shown here is derived from an EMBL/GenBank/DDBJ whole genome shotgun (WGS) entry which is preliminary data.</text>
</comment>
<gene>
    <name evidence="1" type="ORF">VNO77_21965</name>
</gene>
<dbReference type="Proteomes" id="UP001367508">
    <property type="component" value="Unassembled WGS sequence"/>
</dbReference>
<sequence>MSVCGVCGLDDSDLTRHVIPVRQQGSTKWDHDIYKRKGFRELLLEKRLVKYAASGEWFWDFFSRQTLEKDSQFTLLHHNCSVVRHSRGAGRQIGGLFCNFNGYNNFDAPPIAVQQQKDIAGWTNMPIAYTLA</sequence>
<name>A0AAN9QAC7_CANGL</name>